<dbReference type="Gene3D" id="3.40.50.150">
    <property type="entry name" value="Vaccinia Virus protein VP39"/>
    <property type="match status" value="1"/>
</dbReference>
<dbReference type="GO" id="GO:0008168">
    <property type="term" value="F:methyltransferase activity"/>
    <property type="evidence" value="ECO:0007669"/>
    <property type="project" value="UniProtKB-KW"/>
</dbReference>
<keyword evidence="1" id="KW-0808">Transferase</keyword>
<sequence length="161" mass="18341">MEEYNQSVDNRIYDTAFVKNLFNDMSKTYDRVNYITSFGFSKRWRKQFVNEVTLSEGDVVADILTGMGECWEFSLNQIGQTGKIIALDFSEGMIQHAKARKDKLRGENIQILCEDVFNSSISDSSVNAVICGFGIKTFSNQQLQKLSIEINRILKPGDIFL</sequence>
<evidence type="ECO:0000313" key="2">
    <source>
        <dbReference type="Proteomes" id="UP000566071"/>
    </source>
</evidence>
<organism evidence="1 2">
    <name type="scientific">Mucilaginibacter humi</name>
    <dbReference type="NCBI Taxonomy" id="2732510"/>
    <lineage>
        <taxon>Bacteria</taxon>
        <taxon>Pseudomonadati</taxon>
        <taxon>Bacteroidota</taxon>
        <taxon>Sphingobacteriia</taxon>
        <taxon>Sphingobacteriales</taxon>
        <taxon>Sphingobacteriaceae</taxon>
        <taxon>Mucilaginibacter</taxon>
    </lineage>
</organism>
<evidence type="ECO:0000313" key="1">
    <source>
        <dbReference type="EMBL" id="NNU33568.1"/>
    </source>
</evidence>
<dbReference type="InterPro" id="IPR029063">
    <property type="entry name" value="SAM-dependent_MTases_sf"/>
</dbReference>
<gene>
    <name evidence="1" type="ORF">HK413_04370</name>
</gene>
<protein>
    <submittedName>
        <fullName evidence="1">Class I SAM-dependent methyltransferase</fullName>
    </submittedName>
</protein>
<dbReference type="SUPFAM" id="SSF53335">
    <property type="entry name" value="S-adenosyl-L-methionine-dependent methyltransferases"/>
    <property type="match status" value="1"/>
</dbReference>
<dbReference type="Pfam" id="PF01209">
    <property type="entry name" value="Ubie_methyltran"/>
    <property type="match status" value="1"/>
</dbReference>
<keyword evidence="1" id="KW-0489">Methyltransferase</keyword>
<dbReference type="Proteomes" id="UP000566071">
    <property type="component" value="Unassembled WGS sequence"/>
</dbReference>
<dbReference type="GO" id="GO:0032259">
    <property type="term" value="P:methylation"/>
    <property type="evidence" value="ECO:0007669"/>
    <property type="project" value="UniProtKB-KW"/>
</dbReference>
<dbReference type="RefSeq" id="WP_175269262.1">
    <property type="nucleotide sequence ID" value="NZ_JABFCR010000014.1"/>
</dbReference>
<reference evidence="1 2" key="1">
    <citation type="submission" date="2020-05" db="EMBL/GenBank/DDBJ databases">
        <authorList>
            <person name="Khan S.A."/>
            <person name="Jeon C.O."/>
            <person name="Chun B.H."/>
        </authorList>
    </citation>
    <scope>NUCLEOTIDE SEQUENCE [LARGE SCALE GENOMIC DNA]</scope>
    <source>
        <strain evidence="1 2">S1162</strain>
    </source>
</reference>
<name>A0ABX1W039_9SPHI</name>
<dbReference type="CDD" id="cd02440">
    <property type="entry name" value="AdoMet_MTases"/>
    <property type="match status" value="1"/>
</dbReference>
<comment type="caution">
    <text evidence="1">The sequence shown here is derived from an EMBL/GenBank/DDBJ whole genome shotgun (WGS) entry which is preliminary data.</text>
</comment>
<accession>A0ABX1W039</accession>
<proteinExistence type="predicted"/>
<keyword evidence="2" id="KW-1185">Reference proteome</keyword>
<dbReference type="EMBL" id="JABFCR010000014">
    <property type="protein sequence ID" value="NNU33568.1"/>
    <property type="molecule type" value="Genomic_DNA"/>
</dbReference>